<dbReference type="OrthoDB" id="2337969at2759"/>
<accession>A0A9P6QPF2</accession>
<evidence type="ECO:0000313" key="3">
    <source>
        <dbReference type="Proteomes" id="UP000823405"/>
    </source>
</evidence>
<reference evidence="2" key="1">
    <citation type="journal article" date="2020" name="Fungal Divers.">
        <title>Resolving the Mortierellaceae phylogeny through synthesis of multi-gene phylogenetics and phylogenomics.</title>
        <authorList>
            <person name="Vandepol N."/>
            <person name="Liber J."/>
            <person name="Desiro A."/>
            <person name="Na H."/>
            <person name="Kennedy M."/>
            <person name="Barry K."/>
            <person name="Grigoriev I.V."/>
            <person name="Miller A.N."/>
            <person name="O'Donnell K."/>
            <person name="Stajich J.E."/>
            <person name="Bonito G."/>
        </authorList>
    </citation>
    <scope>NUCLEOTIDE SEQUENCE</scope>
    <source>
        <strain evidence="2">NVP60</strain>
    </source>
</reference>
<name>A0A9P6QPF2_9FUNG</name>
<keyword evidence="1" id="KW-0732">Signal</keyword>
<keyword evidence="3" id="KW-1185">Reference proteome</keyword>
<evidence type="ECO:0000313" key="2">
    <source>
        <dbReference type="EMBL" id="KAG0274883.1"/>
    </source>
</evidence>
<feature type="non-terminal residue" evidence="2">
    <location>
        <position position="79"/>
    </location>
</feature>
<comment type="caution">
    <text evidence="2">The sequence shown here is derived from an EMBL/GenBank/DDBJ whole genome shotgun (WGS) entry which is preliminary data.</text>
</comment>
<feature type="signal peptide" evidence="1">
    <location>
        <begin position="1"/>
        <end position="22"/>
    </location>
</feature>
<dbReference type="EMBL" id="JAAAIN010005367">
    <property type="protein sequence ID" value="KAG0274883.1"/>
    <property type="molecule type" value="Genomic_DNA"/>
</dbReference>
<protein>
    <submittedName>
        <fullName evidence="2">Uncharacterized protein</fullName>
    </submittedName>
</protein>
<dbReference type="Proteomes" id="UP000823405">
    <property type="component" value="Unassembled WGS sequence"/>
</dbReference>
<organism evidence="2 3">
    <name type="scientific">Linnemannia gamsii</name>
    <dbReference type="NCBI Taxonomy" id="64522"/>
    <lineage>
        <taxon>Eukaryota</taxon>
        <taxon>Fungi</taxon>
        <taxon>Fungi incertae sedis</taxon>
        <taxon>Mucoromycota</taxon>
        <taxon>Mortierellomycotina</taxon>
        <taxon>Mortierellomycetes</taxon>
        <taxon>Mortierellales</taxon>
        <taxon>Mortierellaceae</taxon>
        <taxon>Linnemannia</taxon>
    </lineage>
</organism>
<feature type="chain" id="PRO_5040467243" evidence="1">
    <location>
        <begin position="23"/>
        <end position="79"/>
    </location>
</feature>
<gene>
    <name evidence="2" type="ORF">BGZ97_010425</name>
</gene>
<evidence type="ECO:0000256" key="1">
    <source>
        <dbReference type="SAM" id="SignalP"/>
    </source>
</evidence>
<proteinExistence type="predicted"/>
<dbReference type="AlphaFoldDB" id="A0A9P6QPF2"/>
<sequence length="79" mass="8757">MKLFTLSAVILGLVTLTQHANAEVFVFTPPIEHPDLISISPRIESQIADESLKIACKKDKLQLVTDISALNNHYKSRAI</sequence>